<name>K1UH15_9ZZZZ</name>
<organism evidence="1">
    <name type="scientific">human gut metagenome</name>
    <dbReference type="NCBI Taxonomy" id="408170"/>
    <lineage>
        <taxon>unclassified sequences</taxon>
        <taxon>metagenomes</taxon>
        <taxon>organismal metagenomes</taxon>
    </lineage>
</organism>
<dbReference type="GO" id="GO:0030246">
    <property type="term" value="F:carbohydrate binding"/>
    <property type="evidence" value="ECO:0007669"/>
    <property type="project" value="InterPro"/>
</dbReference>
<gene>
    <name evidence="1" type="ORF">OBE_03724</name>
</gene>
<dbReference type="EMBL" id="AJWZ01002508">
    <property type="protein sequence ID" value="EKC70766.1"/>
    <property type="molecule type" value="Genomic_DNA"/>
</dbReference>
<dbReference type="AlphaFoldDB" id="K1UH15"/>
<accession>K1UH15</accession>
<dbReference type="InterPro" id="IPR011013">
    <property type="entry name" value="Gal_mutarotase_sf_dom"/>
</dbReference>
<feature type="non-terminal residue" evidence="1">
    <location>
        <position position="112"/>
    </location>
</feature>
<dbReference type="GO" id="GO:0003824">
    <property type="term" value="F:catalytic activity"/>
    <property type="evidence" value="ECO:0007669"/>
    <property type="project" value="InterPro"/>
</dbReference>
<evidence type="ECO:0000313" key="1">
    <source>
        <dbReference type="EMBL" id="EKC70766.1"/>
    </source>
</evidence>
<proteinExistence type="predicted"/>
<dbReference type="SUPFAM" id="SSF74650">
    <property type="entry name" value="Galactose mutarotase-like"/>
    <property type="match status" value="1"/>
</dbReference>
<sequence length="112" mass="12763">MKYSDGFWMNKSGYDVNYATQIYEVKATDNSITVYATNQWIGNRGMTLGGPVLEITFTSTLADSIKVTIEHYKGAVKKGPDFTLYEDTNFKPVINEKDEYWELVSNKTSVRI</sequence>
<dbReference type="Gene3D" id="2.60.40.1760">
    <property type="entry name" value="glycosyl hydrolase (family 31)"/>
    <property type="match status" value="1"/>
</dbReference>
<comment type="caution">
    <text evidence="1">The sequence shown here is derived from an EMBL/GenBank/DDBJ whole genome shotgun (WGS) entry which is preliminary data.</text>
</comment>
<reference evidence="1" key="1">
    <citation type="journal article" date="2013" name="Environ. Microbiol.">
        <title>Microbiota from the distal guts of lean and obese adolescents exhibit partial functional redundancy besides clear differences in community structure.</title>
        <authorList>
            <person name="Ferrer M."/>
            <person name="Ruiz A."/>
            <person name="Lanza F."/>
            <person name="Haange S.B."/>
            <person name="Oberbach A."/>
            <person name="Till H."/>
            <person name="Bargiela R."/>
            <person name="Campoy C."/>
            <person name="Segura M.T."/>
            <person name="Richter M."/>
            <person name="von Bergen M."/>
            <person name="Seifert J."/>
            <person name="Suarez A."/>
        </authorList>
    </citation>
    <scope>NUCLEOTIDE SEQUENCE</scope>
</reference>
<protein>
    <submittedName>
        <fullName evidence="1">Alpha-xylosidase YicI</fullName>
    </submittedName>
</protein>
<dbReference type="GO" id="GO:0005975">
    <property type="term" value="P:carbohydrate metabolic process"/>
    <property type="evidence" value="ECO:0007669"/>
    <property type="project" value="InterPro"/>
</dbReference>